<dbReference type="Gene3D" id="3.55.50.30">
    <property type="match status" value="1"/>
</dbReference>
<dbReference type="RefSeq" id="WP_142462732.1">
    <property type="nucleotide sequence ID" value="NZ_CABGHF010000012.1"/>
</dbReference>
<feature type="transmembrane region" description="Helical" evidence="1">
    <location>
        <begin position="74"/>
        <end position="96"/>
    </location>
</feature>
<gene>
    <name evidence="4" type="ORF">SB6408_00635</name>
</gene>
<proteinExistence type="predicted"/>
<protein>
    <recommendedName>
        <fullName evidence="6">FecR family protein</fullName>
    </recommendedName>
</protein>
<name>A0A564JZ14_9ENTR</name>
<dbReference type="AlphaFoldDB" id="A0A564JZ14"/>
<dbReference type="EMBL" id="CABGHF010000012">
    <property type="protein sequence ID" value="VUS62239.1"/>
    <property type="molecule type" value="Genomic_DNA"/>
</dbReference>
<evidence type="ECO:0008006" key="6">
    <source>
        <dbReference type="Google" id="ProtNLM"/>
    </source>
</evidence>
<dbReference type="Pfam" id="PF16220">
    <property type="entry name" value="DUF4880"/>
    <property type="match status" value="1"/>
</dbReference>
<feature type="domain" description="FecR N-terminal" evidence="3">
    <location>
        <begin position="11"/>
        <end position="48"/>
    </location>
</feature>
<dbReference type="GO" id="GO:0016989">
    <property type="term" value="F:sigma factor antagonist activity"/>
    <property type="evidence" value="ECO:0007669"/>
    <property type="project" value="TreeGrafter"/>
</dbReference>
<keyword evidence="1" id="KW-0472">Membrane</keyword>
<evidence type="ECO:0000259" key="3">
    <source>
        <dbReference type="Pfam" id="PF16220"/>
    </source>
</evidence>
<sequence>MTHHDKQAIAEQAVRWLLRQQEGLTRDEQDSFQIWLQTPAHRVEYEALRPLWHEMAEIPASAVAHLRPTTGRRIIWRPVVWGCALLVLATLLFFPLRDEFASPVYSANWHTGRGEIRTVELPDGSTLSLDAGTQLTVRYFAHRREVVMPQGQAFFKVAHNPQQPFEVQSGPTRVTVVGTEFSVRYLPHTMSGEGTEVAVSTGAVRVGPRSSWQNYWWRAMQHLHLPQAGRHLAVLRASQRAISDKQGQLVSQTMLPTESIAAWREERIVLDDTRLDMALAEFARYTDVPLKLDSPAVAALRVSGSFDTSRVESFAKALPRVLPVKIKNVENQSTIFLLNAAQKNN</sequence>
<keyword evidence="1" id="KW-1133">Transmembrane helix</keyword>
<evidence type="ECO:0000313" key="5">
    <source>
        <dbReference type="Proteomes" id="UP000318370"/>
    </source>
</evidence>
<feature type="domain" description="FecR protein" evidence="2">
    <location>
        <begin position="109"/>
        <end position="205"/>
    </location>
</feature>
<dbReference type="PANTHER" id="PTHR30273:SF2">
    <property type="entry name" value="PROTEIN FECR"/>
    <property type="match status" value="1"/>
</dbReference>
<evidence type="ECO:0000313" key="4">
    <source>
        <dbReference type="EMBL" id="VUS62239.1"/>
    </source>
</evidence>
<dbReference type="Gene3D" id="2.60.120.1440">
    <property type="match status" value="1"/>
</dbReference>
<dbReference type="PIRSF" id="PIRSF018266">
    <property type="entry name" value="FecR"/>
    <property type="match status" value="1"/>
</dbReference>
<dbReference type="InterPro" id="IPR006860">
    <property type="entry name" value="FecR"/>
</dbReference>
<dbReference type="InterPro" id="IPR012373">
    <property type="entry name" value="Ferrdict_sens_TM"/>
</dbReference>
<accession>A0A564JZ14</accession>
<evidence type="ECO:0000256" key="1">
    <source>
        <dbReference type="SAM" id="Phobius"/>
    </source>
</evidence>
<dbReference type="InterPro" id="IPR032623">
    <property type="entry name" value="FecR_N"/>
</dbReference>
<evidence type="ECO:0000259" key="2">
    <source>
        <dbReference type="Pfam" id="PF04773"/>
    </source>
</evidence>
<organism evidence="4 5">
    <name type="scientific">Klebsiella spallanzanii</name>
    <dbReference type="NCBI Taxonomy" id="2587528"/>
    <lineage>
        <taxon>Bacteria</taxon>
        <taxon>Pseudomonadati</taxon>
        <taxon>Pseudomonadota</taxon>
        <taxon>Gammaproteobacteria</taxon>
        <taxon>Enterobacterales</taxon>
        <taxon>Enterobacteriaceae</taxon>
        <taxon>Klebsiella/Raoultella group</taxon>
        <taxon>Klebsiella</taxon>
    </lineage>
</organism>
<dbReference type="Pfam" id="PF04773">
    <property type="entry name" value="FecR"/>
    <property type="match status" value="1"/>
</dbReference>
<reference evidence="4 5" key="1">
    <citation type="submission" date="2019-07" db="EMBL/GenBank/DDBJ databases">
        <authorList>
            <person name="Brisse S."/>
            <person name="Rodrigues C."/>
            <person name="Thorpe H."/>
        </authorList>
    </citation>
    <scope>NUCLEOTIDE SEQUENCE [LARGE SCALE GENOMIC DNA]</scope>
    <source>
        <strain evidence="4">SB6408</strain>
    </source>
</reference>
<dbReference type="PANTHER" id="PTHR30273">
    <property type="entry name" value="PERIPLASMIC SIGNAL SENSOR AND SIGMA FACTOR ACTIVATOR FECR-RELATED"/>
    <property type="match status" value="1"/>
</dbReference>
<keyword evidence="1" id="KW-0812">Transmembrane</keyword>
<dbReference type="Proteomes" id="UP000318370">
    <property type="component" value="Unassembled WGS sequence"/>
</dbReference>